<proteinExistence type="predicted"/>
<dbReference type="EMBL" id="BARS01016131">
    <property type="protein sequence ID" value="GAF98026.1"/>
    <property type="molecule type" value="Genomic_DNA"/>
</dbReference>
<keyword evidence="1" id="KW-0175">Coiled coil</keyword>
<comment type="caution">
    <text evidence="3">The sequence shown here is derived from an EMBL/GenBank/DDBJ whole genome shotgun (WGS) entry which is preliminary data.</text>
</comment>
<sequence>MADDFENQTNDLFQSATLLADTLRRTIDPADRLGESFAALRAAADSLDIQQSSGMERLDSLAADLRSPRAMPPEELDSRTRPASAAAPGSGLSHLPELFARSATRDGQQEQIKLVQELLAEQKRANEHLQTIADKNSQDTLGP</sequence>
<evidence type="ECO:0000313" key="3">
    <source>
        <dbReference type="EMBL" id="GAF98026.1"/>
    </source>
</evidence>
<reference evidence="3" key="1">
    <citation type="journal article" date="2014" name="Front. Microbiol.">
        <title>High frequency of phylogenetically diverse reductive dehalogenase-homologous genes in deep subseafloor sedimentary metagenomes.</title>
        <authorList>
            <person name="Kawai M."/>
            <person name="Futagami T."/>
            <person name="Toyoda A."/>
            <person name="Takaki Y."/>
            <person name="Nishi S."/>
            <person name="Hori S."/>
            <person name="Arai W."/>
            <person name="Tsubouchi T."/>
            <person name="Morono Y."/>
            <person name="Uchiyama I."/>
            <person name="Ito T."/>
            <person name="Fujiyama A."/>
            <person name="Inagaki F."/>
            <person name="Takami H."/>
        </authorList>
    </citation>
    <scope>NUCLEOTIDE SEQUENCE</scope>
    <source>
        <strain evidence="3">Expedition CK06-06</strain>
    </source>
</reference>
<evidence type="ECO:0000256" key="1">
    <source>
        <dbReference type="SAM" id="Coils"/>
    </source>
</evidence>
<evidence type="ECO:0000256" key="2">
    <source>
        <dbReference type="SAM" id="MobiDB-lite"/>
    </source>
</evidence>
<feature type="region of interest" description="Disordered" evidence="2">
    <location>
        <begin position="66"/>
        <end position="95"/>
    </location>
</feature>
<feature type="coiled-coil region" evidence="1">
    <location>
        <begin position="105"/>
        <end position="135"/>
    </location>
</feature>
<dbReference type="AlphaFoldDB" id="X0UFF4"/>
<accession>X0UFF4</accession>
<protein>
    <submittedName>
        <fullName evidence="3">Uncharacterized protein</fullName>
    </submittedName>
</protein>
<name>X0UFF4_9ZZZZ</name>
<feature type="compositionally biased region" description="Low complexity" evidence="2">
    <location>
        <begin position="82"/>
        <end position="91"/>
    </location>
</feature>
<organism evidence="3">
    <name type="scientific">marine sediment metagenome</name>
    <dbReference type="NCBI Taxonomy" id="412755"/>
    <lineage>
        <taxon>unclassified sequences</taxon>
        <taxon>metagenomes</taxon>
        <taxon>ecological metagenomes</taxon>
    </lineage>
</organism>
<gene>
    <name evidence="3" type="ORF">S01H1_26603</name>
</gene>